<dbReference type="InterPro" id="IPR017907">
    <property type="entry name" value="Znf_RING_CS"/>
</dbReference>
<dbReference type="InterPro" id="IPR001841">
    <property type="entry name" value="Znf_RING"/>
</dbReference>
<dbReference type="SUPFAM" id="SSF57850">
    <property type="entry name" value="RING/U-box"/>
    <property type="match status" value="1"/>
</dbReference>
<sequence length="109" mass="12888">MFVYKAMAFGHIWKAKIVMKNEKKAGIQDPRVMKMNKYRPECKVCHREFNVTSRIPRVLQCGHSICEQCANRLQDDYRYILCPFCEHITPDDEEVGFPRNYDLLSVICQ</sequence>
<evidence type="ECO:0000259" key="5">
    <source>
        <dbReference type="PROSITE" id="PS50089"/>
    </source>
</evidence>
<keyword evidence="6" id="KW-1185">Reference proteome</keyword>
<dbReference type="WBParaSite" id="Csp11.Scaffold630.g20670.t1">
    <property type="protein sequence ID" value="Csp11.Scaffold630.g20670.t1"/>
    <property type="gene ID" value="Csp11.Scaffold630.g20670"/>
</dbReference>
<dbReference type="PROSITE" id="PS00518">
    <property type="entry name" value="ZF_RING_1"/>
    <property type="match status" value="1"/>
</dbReference>
<protein>
    <submittedName>
        <fullName evidence="7">RING-type domain-containing protein</fullName>
    </submittedName>
</protein>
<reference evidence="7" key="1">
    <citation type="submission" date="2016-11" db="UniProtKB">
        <authorList>
            <consortium name="WormBaseParasite"/>
        </authorList>
    </citation>
    <scope>IDENTIFICATION</scope>
</reference>
<dbReference type="GO" id="GO:0008270">
    <property type="term" value="F:zinc ion binding"/>
    <property type="evidence" value="ECO:0007669"/>
    <property type="project" value="UniProtKB-KW"/>
</dbReference>
<evidence type="ECO:0000313" key="7">
    <source>
        <dbReference type="WBParaSite" id="Csp11.Scaffold630.g20670.t1"/>
    </source>
</evidence>
<dbReference type="InterPro" id="IPR051435">
    <property type="entry name" value="RING_finger_E3_ubiq-ligases"/>
</dbReference>
<dbReference type="GO" id="GO:0016567">
    <property type="term" value="P:protein ubiquitination"/>
    <property type="evidence" value="ECO:0007669"/>
    <property type="project" value="TreeGrafter"/>
</dbReference>
<keyword evidence="3" id="KW-0862">Zinc</keyword>
<evidence type="ECO:0000256" key="2">
    <source>
        <dbReference type="ARBA" id="ARBA00022771"/>
    </source>
</evidence>
<proteinExistence type="predicted"/>
<dbReference type="PANTHER" id="PTHR22791">
    <property type="entry name" value="RING-TYPE DOMAIN-CONTAINING PROTEIN"/>
    <property type="match status" value="1"/>
</dbReference>
<dbReference type="Pfam" id="PF14634">
    <property type="entry name" value="zf-RING_5"/>
    <property type="match status" value="1"/>
</dbReference>
<evidence type="ECO:0000256" key="4">
    <source>
        <dbReference type="PROSITE-ProRule" id="PRU00175"/>
    </source>
</evidence>
<dbReference type="eggNOG" id="KOG4185">
    <property type="taxonomic scope" value="Eukaryota"/>
</dbReference>
<evidence type="ECO:0000256" key="3">
    <source>
        <dbReference type="ARBA" id="ARBA00022833"/>
    </source>
</evidence>
<dbReference type="PROSITE" id="PS50089">
    <property type="entry name" value="ZF_RING_2"/>
    <property type="match status" value="1"/>
</dbReference>
<keyword evidence="2 4" id="KW-0863">Zinc-finger</keyword>
<accession>A0A1I7UYP7</accession>
<dbReference type="GO" id="GO:0061630">
    <property type="term" value="F:ubiquitin protein ligase activity"/>
    <property type="evidence" value="ECO:0007669"/>
    <property type="project" value="TreeGrafter"/>
</dbReference>
<dbReference type="PANTHER" id="PTHR22791:SF6">
    <property type="entry name" value="RING-TYPE DOMAIN-CONTAINING PROTEIN"/>
    <property type="match status" value="1"/>
</dbReference>
<name>A0A1I7UYP7_9PELO</name>
<feature type="domain" description="RING-type" evidence="5">
    <location>
        <begin position="42"/>
        <end position="86"/>
    </location>
</feature>
<evidence type="ECO:0000313" key="6">
    <source>
        <dbReference type="Proteomes" id="UP000095282"/>
    </source>
</evidence>
<evidence type="ECO:0000256" key="1">
    <source>
        <dbReference type="ARBA" id="ARBA00022723"/>
    </source>
</evidence>
<keyword evidence="1" id="KW-0479">Metal-binding</keyword>
<dbReference type="Proteomes" id="UP000095282">
    <property type="component" value="Unplaced"/>
</dbReference>
<dbReference type="STRING" id="1561998.A0A1I7UYP7"/>
<dbReference type="Gene3D" id="3.30.40.10">
    <property type="entry name" value="Zinc/RING finger domain, C3HC4 (zinc finger)"/>
    <property type="match status" value="1"/>
</dbReference>
<dbReference type="AlphaFoldDB" id="A0A1I7UYP7"/>
<dbReference type="SMART" id="SM00184">
    <property type="entry name" value="RING"/>
    <property type="match status" value="1"/>
</dbReference>
<organism evidence="6 7">
    <name type="scientific">Caenorhabditis tropicalis</name>
    <dbReference type="NCBI Taxonomy" id="1561998"/>
    <lineage>
        <taxon>Eukaryota</taxon>
        <taxon>Metazoa</taxon>
        <taxon>Ecdysozoa</taxon>
        <taxon>Nematoda</taxon>
        <taxon>Chromadorea</taxon>
        <taxon>Rhabditida</taxon>
        <taxon>Rhabditina</taxon>
        <taxon>Rhabditomorpha</taxon>
        <taxon>Rhabditoidea</taxon>
        <taxon>Rhabditidae</taxon>
        <taxon>Peloderinae</taxon>
        <taxon>Caenorhabditis</taxon>
    </lineage>
</organism>
<dbReference type="InterPro" id="IPR013083">
    <property type="entry name" value="Znf_RING/FYVE/PHD"/>
</dbReference>